<comment type="caution">
    <text evidence="1">The sequence shown here is derived from an EMBL/GenBank/DDBJ whole genome shotgun (WGS) entry which is preliminary data.</text>
</comment>
<evidence type="ECO:0000313" key="1">
    <source>
        <dbReference type="EMBL" id="MBT9812661.1"/>
    </source>
</evidence>
<accession>A0AA41FJ79</accession>
<dbReference type="RefSeq" id="WP_082082626.1">
    <property type="nucleotide sequence ID" value="NZ_CABJDD010000009.1"/>
</dbReference>
<evidence type="ECO:0000313" key="2">
    <source>
        <dbReference type="Proteomes" id="UP000708338"/>
    </source>
</evidence>
<name>A0AA41FJ79_9FIRM</name>
<dbReference type="GO" id="GO:0004177">
    <property type="term" value="F:aminopeptidase activity"/>
    <property type="evidence" value="ECO:0007669"/>
    <property type="project" value="UniProtKB-KW"/>
</dbReference>
<proteinExistence type="predicted"/>
<dbReference type="CDD" id="cd01066">
    <property type="entry name" value="APP_MetAP"/>
    <property type="match status" value="1"/>
</dbReference>
<dbReference type="SUPFAM" id="SSF55920">
    <property type="entry name" value="Creatinase/aminopeptidase"/>
    <property type="match status" value="1"/>
</dbReference>
<organism evidence="1 2">
    <name type="scientific">Enterocloster citroniae</name>
    <dbReference type="NCBI Taxonomy" id="358743"/>
    <lineage>
        <taxon>Bacteria</taxon>
        <taxon>Bacillati</taxon>
        <taxon>Bacillota</taxon>
        <taxon>Clostridia</taxon>
        <taxon>Lachnospirales</taxon>
        <taxon>Lachnospiraceae</taxon>
        <taxon>Enterocloster</taxon>
    </lineage>
</organism>
<dbReference type="AlphaFoldDB" id="A0AA41FJ79"/>
<dbReference type="Proteomes" id="UP000708338">
    <property type="component" value="Unassembled WGS sequence"/>
</dbReference>
<protein>
    <submittedName>
        <fullName evidence="1">Xaa-Pro aminopeptidase</fullName>
    </submittedName>
</protein>
<reference evidence="1" key="1">
    <citation type="journal article" date="2021" name="Gut Microbes">
        <title>A synthetic consortium of 100 gut commensals modulates the composition and function in a colon model of the microbiome of elderly subjects.</title>
        <authorList>
            <person name="Perez M."/>
            <person name="Ntemiri A."/>
            <person name="Tan H."/>
            <person name="Harris H.M.B."/>
            <person name="Roager H.M."/>
            <person name="Ribiere C."/>
            <person name="O'Toole P.W."/>
        </authorList>
    </citation>
    <scope>NUCLEOTIDE SEQUENCE</scope>
    <source>
        <strain evidence="1">MCC335</strain>
    </source>
</reference>
<keyword evidence="1" id="KW-0378">Hydrolase</keyword>
<keyword evidence="1" id="KW-0645">Protease</keyword>
<sequence>MERYNQKNMVLKNVRQPNEERLDPVPLSDSTMAERRKNVFCAMEWEQIDCLMIYGDLEHGSNFEYLTGFLPRFEEALLVIHRRDPAFMLLGNENMKMSGHSRIPAQAIHVPGFSLPDQPSDKGLSIEDGLIKAGVAEAKRIGIVGWKLFKENGSGQEEMFDVPYYIIAALKKLAGAKTQIINKTDIFIHPGHGVRTVNNCNEIAHYEFGSALSGQCVLDGMNQVEPGRSEMEVGNCLKIWGQPNSVVSISATGERFQGASLYPGRKRIKIGDKISLTTGFKGGLTSRAGYAVSCKEELPAAARDYLERVAAPYYGAMAAWLEQIRIGMSGGELYQLIETVLPKEVYGWSLNPGHLTADEEWLSSPVWKGSNQILKSGMLLQADIIPSVPGYGGAGAESGIALADEELRHQLKEYYPDVWKRIEDRRSYMKAELGLILHQEVLPLSCLTGYYRPFMLDRDQAFAVHPL</sequence>
<dbReference type="EMBL" id="WQPS01000064">
    <property type="protein sequence ID" value="MBT9812661.1"/>
    <property type="molecule type" value="Genomic_DNA"/>
</dbReference>
<gene>
    <name evidence="1" type="ORF">GPL26_23990</name>
</gene>
<dbReference type="InterPro" id="IPR036005">
    <property type="entry name" value="Creatinase/aminopeptidase-like"/>
</dbReference>
<keyword evidence="1" id="KW-0031">Aminopeptidase</keyword>
<dbReference type="Gene3D" id="3.90.230.10">
    <property type="entry name" value="Creatinase/methionine aminopeptidase superfamily"/>
    <property type="match status" value="1"/>
</dbReference>